<organism evidence="1 2">
    <name type="scientific">Pseudomonas fluorescens</name>
    <dbReference type="NCBI Taxonomy" id="294"/>
    <lineage>
        <taxon>Bacteria</taxon>
        <taxon>Pseudomonadati</taxon>
        <taxon>Pseudomonadota</taxon>
        <taxon>Gammaproteobacteria</taxon>
        <taxon>Pseudomonadales</taxon>
        <taxon>Pseudomonadaceae</taxon>
        <taxon>Pseudomonas</taxon>
    </lineage>
</organism>
<protein>
    <recommendedName>
        <fullName evidence="3">NERD domain-containing protein</fullName>
    </recommendedName>
</protein>
<dbReference type="AlphaFoldDB" id="A0A5E6YJE4"/>
<evidence type="ECO:0000313" key="1">
    <source>
        <dbReference type="EMBL" id="VVN53910.1"/>
    </source>
</evidence>
<name>A0A5E6YJE4_PSEFL</name>
<evidence type="ECO:0008006" key="3">
    <source>
        <dbReference type="Google" id="ProtNLM"/>
    </source>
</evidence>
<sequence>MIRTIIEKTAEKLTTAWRHNTVIDWYNEKSAPNEMNILARFASAAAETWQEATAFYEVMIDNGRIDLLIISPDGILLVEGKTTFHSNTTNLIKSLNSQVERVHGTNGGMRRLIDHKIPSYCRERWNLETPPAMYVVTLSWCNSRGLKAWESSDKWSDSISGFTSGNTPFIFSEYEHYLLFKYKKSSGIAWLENDTLPTRDSLHFCDETSLT</sequence>
<reference evidence="1 2" key="1">
    <citation type="submission" date="2019-09" db="EMBL/GenBank/DDBJ databases">
        <authorList>
            <person name="Chandra G."/>
            <person name="Truman W A."/>
        </authorList>
    </citation>
    <scope>NUCLEOTIDE SEQUENCE [LARGE SCALE GENOMIC DNA]</scope>
    <source>
        <strain evidence="1">PS685</strain>
    </source>
</reference>
<gene>
    <name evidence="1" type="ORF">PS685_01405</name>
</gene>
<accession>A0A5E6YJE4</accession>
<evidence type="ECO:0000313" key="2">
    <source>
        <dbReference type="Proteomes" id="UP000326437"/>
    </source>
</evidence>
<proteinExistence type="predicted"/>
<dbReference type="RefSeq" id="WP_150628532.1">
    <property type="nucleotide sequence ID" value="NZ_CABVHO010000008.1"/>
</dbReference>
<dbReference type="Proteomes" id="UP000326437">
    <property type="component" value="Unassembled WGS sequence"/>
</dbReference>
<dbReference type="EMBL" id="CABVHO010000008">
    <property type="protein sequence ID" value="VVN53910.1"/>
    <property type="molecule type" value="Genomic_DNA"/>
</dbReference>